<keyword evidence="1" id="KW-0812">Transmembrane</keyword>
<accession>A0A1G9HDM1</accession>
<organism evidence="2 3">
    <name type="scientific">Paenibacillus typhae</name>
    <dbReference type="NCBI Taxonomy" id="1174501"/>
    <lineage>
        <taxon>Bacteria</taxon>
        <taxon>Bacillati</taxon>
        <taxon>Bacillota</taxon>
        <taxon>Bacilli</taxon>
        <taxon>Bacillales</taxon>
        <taxon>Paenibacillaceae</taxon>
        <taxon>Paenibacillus</taxon>
    </lineage>
</organism>
<dbReference type="STRING" id="1174501.SAMN05216192_17510"/>
<feature type="transmembrane region" description="Helical" evidence="1">
    <location>
        <begin position="7"/>
        <end position="27"/>
    </location>
</feature>
<keyword evidence="1" id="KW-1133">Transmembrane helix</keyword>
<dbReference type="AlphaFoldDB" id="A0A1G9HDM1"/>
<name>A0A1G9HDM1_9BACL</name>
<evidence type="ECO:0008006" key="4">
    <source>
        <dbReference type="Google" id="ProtNLM"/>
    </source>
</evidence>
<dbReference type="EMBL" id="FNDX01000075">
    <property type="protein sequence ID" value="SDL11007.1"/>
    <property type="molecule type" value="Genomic_DNA"/>
</dbReference>
<reference evidence="3" key="1">
    <citation type="submission" date="2016-10" db="EMBL/GenBank/DDBJ databases">
        <authorList>
            <person name="Varghese N."/>
            <person name="Submissions S."/>
        </authorList>
    </citation>
    <scope>NUCLEOTIDE SEQUENCE [LARGE SCALE GENOMIC DNA]</scope>
    <source>
        <strain evidence="3">CGMCC 1.11012</strain>
    </source>
</reference>
<evidence type="ECO:0000313" key="2">
    <source>
        <dbReference type="EMBL" id="SDL11007.1"/>
    </source>
</evidence>
<gene>
    <name evidence="2" type="ORF">SAMN05216192_17510</name>
</gene>
<dbReference type="OrthoDB" id="2353968at2"/>
<protein>
    <recommendedName>
        <fullName evidence="4">Phospholipase_D-nuclease N-terminal</fullName>
    </recommendedName>
</protein>
<evidence type="ECO:0000256" key="1">
    <source>
        <dbReference type="SAM" id="Phobius"/>
    </source>
</evidence>
<evidence type="ECO:0000313" key="3">
    <source>
        <dbReference type="Proteomes" id="UP000199050"/>
    </source>
</evidence>
<keyword evidence="1" id="KW-0472">Membrane</keyword>
<proteinExistence type="predicted"/>
<dbReference type="RefSeq" id="WP_090720245.1">
    <property type="nucleotide sequence ID" value="NZ_CBCSKY010000093.1"/>
</dbReference>
<sequence length="71" mass="8427">MKELHDVPYWLWAVIAALLLVQGTWMFRDARRRDKGRAAWFWGLWGMTGSPTPLVVYLLFIVLPQRRKQGR</sequence>
<feature type="transmembrane region" description="Helical" evidence="1">
    <location>
        <begin position="39"/>
        <end position="63"/>
    </location>
</feature>
<dbReference type="Proteomes" id="UP000199050">
    <property type="component" value="Unassembled WGS sequence"/>
</dbReference>
<keyword evidence="3" id="KW-1185">Reference proteome</keyword>